<keyword evidence="2" id="KW-1185">Reference proteome</keyword>
<gene>
    <name evidence="1" type="ORF">ACI1P1_25270</name>
</gene>
<evidence type="ECO:0000313" key="1">
    <source>
        <dbReference type="EMBL" id="MFM9331614.1"/>
    </source>
</evidence>
<comment type="caution">
    <text evidence="1">The sequence shown here is derived from an EMBL/GenBank/DDBJ whole genome shotgun (WGS) entry which is preliminary data.</text>
</comment>
<proteinExistence type="predicted"/>
<protein>
    <submittedName>
        <fullName evidence="1">Gfo/Idh/MocA family protein</fullName>
    </submittedName>
</protein>
<sequence length="344" mass="38472">MTEPIRIGLAGAGRAGWGMHCQELEDKKHLFTIVAACDLIESRRDAMAERYGCKTYERLEELMADPDVELVDVATRSSDHSAHGLLALAGGKHVFMEKPLACTYEEAQLLLEAERKSTGKLYVRHNRRFDPDFLHVREVMESGILGDIYAIRLCRHGYQRRDDWQTIMAYGGGQLLNWGPHIIDHGLRLLESPVAELWTDLKRVAAVGDAEDHVKIIMKGQNNRLVDLEISGGVAEPSPQYAVYGARGTMTVMDGQMSLRYLDPAVPLMEKQADPGTPGETFGSVENLSWRTETVPVAPAKSYNIWEELYRSIRLGETFPIALEEALEVMRVISETKRASAFTG</sequence>
<organism evidence="1 2">
    <name type="scientific">Paenibacillus mesotrionivorans</name>
    <dbReference type="NCBI Taxonomy" id="3160968"/>
    <lineage>
        <taxon>Bacteria</taxon>
        <taxon>Bacillati</taxon>
        <taxon>Bacillota</taxon>
        <taxon>Bacilli</taxon>
        <taxon>Bacillales</taxon>
        <taxon>Paenibacillaceae</taxon>
        <taxon>Paenibacillus</taxon>
    </lineage>
</organism>
<accession>A0ACC7P5T8</accession>
<name>A0ACC7P5T8_9BACL</name>
<reference evidence="1" key="1">
    <citation type="submission" date="2024-12" db="EMBL/GenBank/DDBJ databases">
        <authorList>
            <person name="Wu N."/>
        </authorList>
    </citation>
    <scope>NUCLEOTIDE SEQUENCE</scope>
    <source>
        <strain evidence="1">P15</strain>
    </source>
</reference>
<dbReference type="Proteomes" id="UP001631969">
    <property type="component" value="Unassembled WGS sequence"/>
</dbReference>
<evidence type="ECO:0000313" key="2">
    <source>
        <dbReference type="Proteomes" id="UP001631969"/>
    </source>
</evidence>
<dbReference type="EMBL" id="JBJURJ010000020">
    <property type="protein sequence ID" value="MFM9331614.1"/>
    <property type="molecule type" value="Genomic_DNA"/>
</dbReference>